<dbReference type="PROSITE" id="PS51352">
    <property type="entry name" value="THIOREDOXIN_2"/>
    <property type="match status" value="1"/>
</dbReference>
<sequence length="203" mass="22972">MMSDGKIFMKVGDVVPDITLPAYFPETKMEGTIQIGPSSTPKQWKVLVYYPADFTFVCPTELADFARYYREFQSVKTEVIGISTDTVYTHKAWLDSEKLLSDVRFPMAADHNGHLARLLNIYNEADGTAMRGTFIIDPDGVLRAQEVTWYDVGRNAQETLRLLEAFQYVRENPGSACPAGWMRGKKTLRPGMDIVGRVYEVID</sequence>
<keyword evidence="9" id="KW-1185">Reference proteome</keyword>
<dbReference type="InterPro" id="IPR000866">
    <property type="entry name" value="AhpC/TSA"/>
</dbReference>
<dbReference type="PANTHER" id="PTHR10681:SF121">
    <property type="entry name" value="ALKYL HYDROPEROXIDE REDUCTASE C"/>
    <property type="match status" value="1"/>
</dbReference>
<reference evidence="8 9" key="1">
    <citation type="submission" date="2023-08" db="EMBL/GenBank/DDBJ databases">
        <title>Genome sequencing of the thermostable Gram positive bacteria Geobacillus proteiniphilus strain T-6.</title>
        <authorList>
            <person name="Shulami S."/>
            <person name="Shoham Y."/>
        </authorList>
    </citation>
    <scope>NUCLEOTIDE SEQUENCE [LARGE SCALE GENOMIC DNA]</scope>
    <source>
        <strain evidence="8 9">T-6</strain>
    </source>
</reference>
<organism evidence="8 9">
    <name type="scientific">Geobacillus proteiniphilus</name>
    <dbReference type="NCBI Taxonomy" id="860353"/>
    <lineage>
        <taxon>Bacteria</taxon>
        <taxon>Bacillati</taxon>
        <taxon>Bacillota</taxon>
        <taxon>Bacilli</taxon>
        <taxon>Bacillales</taxon>
        <taxon>Anoxybacillaceae</taxon>
        <taxon>Geobacillus</taxon>
    </lineage>
</organism>
<evidence type="ECO:0000256" key="2">
    <source>
        <dbReference type="ARBA" id="ARBA00022559"/>
    </source>
</evidence>
<dbReference type="Pfam" id="PF00578">
    <property type="entry name" value="AhpC-TSA"/>
    <property type="match status" value="1"/>
</dbReference>
<evidence type="ECO:0000256" key="1">
    <source>
        <dbReference type="ARBA" id="ARBA00009796"/>
    </source>
</evidence>
<dbReference type="Pfam" id="PF10417">
    <property type="entry name" value="1-cysPrx_C"/>
    <property type="match status" value="1"/>
</dbReference>
<dbReference type="InterPro" id="IPR024706">
    <property type="entry name" value="Peroxiredoxin_AhpC-typ"/>
</dbReference>
<keyword evidence="5" id="KW-1015">Disulfide bond</keyword>
<dbReference type="PIRSF" id="PIRSF000239">
    <property type="entry name" value="AHPC"/>
    <property type="match status" value="1"/>
</dbReference>
<name>A0ABY9ME02_9BACL</name>
<evidence type="ECO:0000313" key="9">
    <source>
        <dbReference type="Proteomes" id="UP001223761"/>
    </source>
</evidence>
<dbReference type="InterPro" id="IPR013766">
    <property type="entry name" value="Thioredoxin_domain"/>
</dbReference>
<evidence type="ECO:0000256" key="6">
    <source>
        <dbReference type="ARBA" id="ARBA00023284"/>
    </source>
</evidence>
<evidence type="ECO:0000256" key="4">
    <source>
        <dbReference type="ARBA" id="ARBA00023002"/>
    </source>
</evidence>
<proteinExistence type="inferred from homology"/>
<accession>A0ABY9ME02</accession>
<dbReference type="PANTHER" id="PTHR10681">
    <property type="entry name" value="THIOREDOXIN PEROXIDASE"/>
    <property type="match status" value="1"/>
</dbReference>
<dbReference type="Proteomes" id="UP001223761">
    <property type="component" value="Chromosome"/>
</dbReference>
<dbReference type="EC" id="1.11.1.-" evidence="8"/>
<protein>
    <submittedName>
        <fullName evidence="8">Peroxiredoxin</fullName>
        <ecNumber evidence="8">1.11.1.-</ecNumber>
    </submittedName>
</protein>
<keyword evidence="4 8" id="KW-0560">Oxidoreductase</keyword>
<comment type="similarity">
    <text evidence="1">Belongs to the peroxiredoxin family. AhpC/Prx1 subfamily.</text>
</comment>
<dbReference type="InterPro" id="IPR019479">
    <property type="entry name" value="Peroxiredoxin_C"/>
</dbReference>
<evidence type="ECO:0000259" key="7">
    <source>
        <dbReference type="PROSITE" id="PS51352"/>
    </source>
</evidence>
<keyword evidence="6" id="KW-0676">Redox-active center</keyword>
<dbReference type="EMBL" id="CP133076">
    <property type="protein sequence ID" value="WMJ16247.1"/>
    <property type="molecule type" value="Genomic_DNA"/>
</dbReference>
<dbReference type="InterPro" id="IPR050217">
    <property type="entry name" value="Peroxiredoxin"/>
</dbReference>
<dbReference type="CDD" id="cd03015">
    <property type="entry name" value="PRX_Typ2cys"/>
    <property type="match status" value="1"/>
</dbReference>
<evidence type="ECO:0000313" key="8">
    <source>
        <dbReference type="EMBL" id="WMJ16247.1"/>
    </source>
</evidence>
<evidence type="ECO:0000256" key="3">
    <source>
        <dbReference type="ARBA" id="ARBA00022862"/>
    </source>
</evidence>
<feature type="domain" description="Thioredoxin" evidence="7">
    <location>
        <begin position="9"/>
        <end position="168"/>
    </location>
</feature>
<gene>
    <name evidence="8" type="ORF">RA955_16645</name>
</gene>
<keyword evidence="3" id="KW-0049">Antioxidant</keyword>
<dbReference type="GO" id="GO:0004601">
    <property type="term" value="F:peroxidase activity"/>
    <property type="evidence" value="ECO:0007669"/>
    <property type="project" value="UniProtKB-KW"/>
</dbReference>
<keyword evidence="2 8" id="KW-0575">Peroxidase</keyword>
<evidence type="ECO:0000256" key="5">
    <source>
        <dbReference type="ARBA" id="ARBA00023157"/>
    </source>
</evidence>
<dbReference type="RefSeq" id="WP_217700885.1">
    <property type="nucleotide sequence ID" value="NZ_CP133076.1"/>
</dbReference>